<dbReference type="SUPFAM" id="SSF46785">
    <property type="entry name" value="Winged helix' DNA-binding domain"/>
    <property type="match status" value="1"/>
</dbReference>
<evidence type="ECO:0000313" key="2">
    <source>
        <dbReference type="Proteomes" id="UP000704176"/>
    </source>
</evidence>
<dbReference type="SUPFAM" id="SSF53067">
    <property type="entry name" value="Actin-like ATPase domain"/>
    <property type="match status" value="1"/>
</dbReference>
<dbReference type="Proteomes" id="UP000704176">
    <property type="component" value="Unassembled WGS sequence"/>
</dbReference>
<dbReference type="EMBL" id="JAIRBM010000010">
    <property type="protein sequence ID" value="MBZ6077525.1"/>
    <property type="molecule type" value="Genomic_DNA"/>
</dbReference>
<accession>A0ABS7VPT1</accession>
<gene>
    <name evidence="1" type="ORF">K9B37_14695</name>
</gene>
<organism evidence="1 2">
    <name type="scientific">Microvirga puerhi</name>
    <dbReference type="NCBI Taxonomy" id="2876078"/>
    <lineage>
        <taxon>Bacteria</taxon>
        <taxon>Pseudomonadati</taxon>
        <taxon>Pseudomonadota</taxon>
        <taxon>Alphaproteobacteria</taxon>
        <taxon>Hyphomicrobiales</taxon>
        <taxon>Methylobacteriaceae</taxon>
        <taxon>Microvirga</taxon>
    </lineage>
</organism>
<dbReference type="PANTHER" id="PTHR18964:SF173">
    <property type="entry name" value="GLUCOKINASE"/>
    <property type="match status" value="1"/>
</dbReference>
<evidence type="ECO:0000313" key="1">
    <source>
        <dbReference type="EMBL" id="MBZ6077525.1"/>
    </source>
</evidence>
<dbReference type="Gene3D" id="1.10.10.10">
    <property type="entry name" value="Winged helix-like DNA-binding domain superfamily/Winged helix DNA-binding domain"/>
    <property type="match status" value="1"/>
</dbReference>
<keyword evidence="2" id="KW-1185">Reference proteome</keyword>
<dbReference type="InterPro" id="IPR036390">
    <property type="entry name" value="WH_DNA-bd_sf"/>
</dbReference>
<comment type="caution">
    <text evidence="1">The sequence shown here is derived from an EMBL/GenBank/DDBJ whole genome shotgun (WGS) entry which is preliminary data.</text>
</comment>
<dbReference type="InterPro" id="IPR000600">
    <property type="entry name" value="ROK"/>
</dbReference>
<name>A0ABS7VPT1_9HYPH</name>
<dbReference type="RefSeq" id="WP_224314010.1">
    <property type="nucleotide sequence ID" value="NZ_JAIRBM010000010.1"/>
</dbReference>
<proteinExistence type="predicted"/>
<reference evidence="1 2" key="1">
    <citation type="submission" date="2021-09" db="EMBL/GenBank/DDBJ databases">
        <title>The complete genome sequence of a new microorganism.</title>
        <authorList>
            <person name="Zi Z."/>
        </authorList>
    </citation>
    <scope>NUCLEOTIDE SEQUENCE [LARGE SCALE GENOMIC DNA]</scope>
    <source>
        <strain evidence="1 2">WGZ8</strain>
    </source>
</reference>
<dbReference type="Pfam" id="PF00480">
    <property type="entry name" value="ROK"/>
    <property type="match status" value="1"/>
</dbReference>
<dbReference type="PANTHER" id="PTHR18964">
    <property type="entry name" value="ROK (REPRESSOR, ORF, KINASE) FAMILY"/>
    <property type="match status" value="1"/>
</dbReference>
<dbReference type="Gene3D" id="3.30.420.40">
    <property type="match status" value="2"/>
</dbReference>
<protein>
    <submittedName>
        <fullName evidence="1">ROK family protein</fullName>
    </submittedName>
</protein>
<sequence length="402" mass="43013">MSITSLSPREIARRRLLDTLRREGPLARVEIGQHLGMSPASVSELTASLLDEGVLVAEEGGDTLPGLIRGRPKVRLFFAETLGSVIGVWTGFNRIELRLVDSAGRNRSSRHIEYPLRNLEADALLDVLAETITTFARDTGAPDVKAIGLACQGYVDTRDGIVAWSPVLGTRDLPLASGLGERLGKPVLIENDASAMAFAIAQHDPALRVGRTACLMIGDGVGLGFLLQGELYRGARSGGSEFGHVRLRRGGPQCRCGGRGCIEAFLADYALHRDAQLIDHRPAPTILIPSEEAMGALVTQARGGDAALLQLFREAGEVLGDAASILIQTLEPDHIVLCGPGTRAMDLLRPSFEAALEVQTIPALRSLTTIQVVESSMDLLTEGVVMQALRELDLDLARLKAA</sequence>
<dbReference type="InterPro" id="IPR036388">
    <property type="entry name" value="WH-like_DNA-bd_sf"/>
</dbReference>
<dbReference type="InterPro" id="IPR043129">
    <property type="entry name" value="ATPase_NBD"/>
</dbReference>